<dbReference type="AlphaFoldDB" id="A0A6A6AF80"/>
<feature type="compositionally biased region" description="Low complexity" evidence="1">
    <location>
        <begin position="259"/>
        <end position="278"/>
    </location>
</feature>
<evidence type="ECO:0000313" key="3">
    <source>
        <dbReference type="EMBL" id="KAF2129071.1"/>
    </source>
</evidence>
<feature type="compositionally biased region" description="Polar residues" evidence="1">
    <location>
        <begin position="239"/>
        <end position="253"/>
    </location>
</feature>
<sequence length="492" mass="53092">MSDIWSGDILLPDGESIKNVGLALPASVSSPLSPTAILRFLTTVDTVQIPLYLAAGPSLDVWTSDEATEAWFHTILLSTPVSAGAGEATEWWTCPRSQSPVGILVQVDSEGAHTARPRVSEIVFYGTISAACHDQSQRIPELRVHALPLSSDRLYQHVIPELSHLSPADDVEVNAQFLTPPCELHKAPGSPKQKRDIFAEATMARRKARGTGGVAMAATAAVARQSESQGSYAHRKSLSIDSRASPFQDSRPPSAQGALSRPSSRPLSRSPSLSSDARPLSRKGPSDPQVKRSNLSHVATVPLQPEEPTTESKNKETLSRVVMAAMRMHGLQQRKKTVSRRASVGPGAEESWQSNDEPAAEEAKDEEYKLIYHQTYKGAAFALRKHILEKPLHAQPDRLRDVVEQLLTIFLHDPLAQLLPLSEPNSHVATPHRLGVPGSTHNNASPFDLPSGARPPIGRSVTDSMLFTGSPVSRKNHGVSATANGGRDAAPR</sequence>
<dbReference type="Pfam" id="PF18596">
    <property type="entry name" value="Sld7_C"/>
    <property type="match status" value="1"/>
</dbReference>
<accession>A0A6A6AF80</accession>
<evidence type="ECO:0000259" key="2">
    <source>
        <dbReference type="Pfam" id="PF18596"/>
    </source>
</evidence>
<reference evidence="3" key="1">
    <citation type="journal article" date="2020" name="Stud. Mycol.">
        <title>101 Dothideomycetes genomes: a test case for predicting lifestyles and emergence of pathogens.</title>
        <authorList>
            <person name="Haridas S."/>
            <person name="Albert R."/>
            <person name="Binder M."/>
            <person name="Bloem J."/>
            <person name="Labutti K."/>
            <person name="Salamov A."/>
            <person name="Andreopoulos B."/>
            <person name="Baker S."/>
            <person name="Barry K."/>
            <person name="Bills G."/>
            <person name="Bluhm B."/>
            <person name="Cannon C."/>
            <person name="Castanera R."/>
            <person name="Culley D."/>
            <person name="Daum C."/>
            <person name="Ezra D."/>
            <person name="Gonzalez J."/>
            <person name="Henrissat B."/>
            <person name="Kuo A."/>
            <person name="Liang C."/>
            <person name="Lipzen A."/>
            <person name="Lutzoni F."/>
            <person name="Magnuson J."/>
            <person name="Mondo S."/>
            <person name="Nolan M."/>
            <person name="Ohm R."/>
            <person name="Pangilinan J."/>
            <person name="Park H.-J."/>
            <person name="Ramirez L."/>
            <person name="Alfaro M."/>
            <person name="Sun H."/>
            <person name="Tritt A."/>
            <person name="Yoshinaga Y."/>
            <person name="Zwiers L.-H."/>
            <person name="Turgeon B."/>
            <person name="Goodwin S."/>
            <person name="Spatafora J."/>
            <person name="Crous P."/>
            <person name="Grigoriev I."/>
        </authorList>
    </citation>
    <scope>NUCLEOTIDE SEQUENCE</scope>
    <source>
        <strain evidence="3">CBS 119687</strain>
    </source>
</reference>
<keyword evidence="4" id="KW-1185">Reference proteome</keyword>
<feature type="region of interest" description="Disordered" evidence="1">
    <location>
        <begin position="435"/>
        <end position="492"/>
    </location>
</feature>
<dbReference type="GeneID" id="54413365"/>
<evidence type="ECO:0000256" key="1">
    <source>
        <dbReference type="SAM" id="MobiDB-lite"/>
    </source>
</evidence>
<dbReference type="RefSeq" id="XP_033523460.1">
    <property type="nucleotide sequence ID" value="XM_033672933.1"/>
</dbReference>
<dbReference type="InterPro" id="IPR041260">
    <property type="entry name" value="Sld7_C"/>
</dbReference>
<gene>
    <name evidence="3" type="ORF">P153DRAFT_431873</name>
</gene>
<dbReference type="Proteomes" id="UP000799771">
    <property type="component" value="Unassembled WGS sequence"/>
</dbReference>
<dbReference type="OrthoDB" id="4205424at2759"/>
<feature type="compositionally biased region" description="Polar residues" evidence="1">
    <location>
        <begin position="461"/>
        <end position="483"/>
    </location>
</feature>
<dbReference type="EMBL" id="ML977507">
    <property type="protein sequence ID" value="KAF2129071.1"/>
    <property type="molecule type" value="Genomic_DNA"/>
</dbReference>
<feature type="domain" description="Sld7 C-terminal" evidence="2">
    <location>
        <begin position="311"/>
        <end position="411"/>
    </location>
</feature>
<evidence type="ECO:0000313" key="4">
    <source>
        <dbReference type="Proteomes" id="UP000799771"/>
    </source>
</evidence>
<proteinExistence type="predicted"/>
<feature type="region of interest" description="Disordered" evidence="1">
    <location>
        <begin position="223"/>
        <end position="361"/>
    </location>
</feature>
<organism evidence="3 4">
    <name type="scientific">Dothidotthia symphoricarpi CBS 119687</name>
    <dbReference type="NCBI Taxonomy" id="1392245"/>
    <lineage>
        <taxon>Eukaryota</taxon>
        <taxon>Fungi</taxon>
        <taxon>Dikarya</taxon>
        <taxon>Ascomycota</taxon>
        <taxon>Pezizomycotina</taxon>
        <taxon>Dothideomycetes</taxon>
        <taxon>Pleosporomycetidae</taxon>
        <taxon>Pleosporales</taxon>
        <taxon>Dothidotthiaceae</taxon>
        <taxon>Dothidotthia</taxon>
    </lineage>
</organism>
<name>A0A6A6AF80_9PLEO</name>
<protein>
    <recommendedName>
        <fullName evidence="2">Sld7 C-terminal domain-containing protein</fullName>
    </recommendedName>
</protein>